<feature type="compositionally biased region" description="Basic residues" evidence="1">
    <location>
        <begin position="197"/>
        <end position="216"/>
    </location>
</feature>
<reference evidence="2" key="1">
    <citation type="journal article" date="2020" name="Nature">
        <title>Giant virus diversity and host interactions through global metagenomics.</title>
        <authorList>
            <person name="Schulz F."/>
            <person name="Roux S."/>
            <person name="Paez-Espino D."/>
            <person name="Jungbluth S."/>
            <person name="Walsh D.A."/>
            <person name="Denef V.J."/>
            <person name="McMahon K.D."/>
            <person name="Konstantinidis K.T."/>
            <person name="Eloe-Fadrosh E.A."/>
            <person name="Kyrpides N.C."/>
            <person name="Woyke T."/>
        </authorList>
    </citation>
    <scope>NUCLEOTIDE SEQUENCE</scope>
    <source>
        <strain evidence="2">GVMAG-M-3300020565-3</strain>
    </source>
</reference>
<feature type="region of interest" description="Disordered" evidence="1">
    <location>
        <begin position="122"/>
        <end position="216"/>
    </location>
</feature>
<evidence type="ECO:0000313" key="2">
    <source>
        <dbReference type="EMBL" id="QHT02375.1"/>
    </source>
</evidence>
<feature type="region of interest" description="Disordered" evidence="1">
    <location>
        <begin position="73"/>
        <end position="94"/>
    </location>
</feature>
<dbReference type="EMBL" id="MN739393">
    <property type="protein sequence ID" value="QHT02375.1"/>
    <property type="molecule type" value="Genomic_DNA"/>
</dbReference>
<organism evidence="2">
    <name type="scientific">viral metagenome</name>
    <dbReference type="NCBI Taxonomy" id="1070528"/>
    <lineage>
        <taxon>unclassified sequences</taxon>
        <taxon>metagenomes</taxon>
        <taxon>organismal metagenomes</taxon>
    </lineage>
</organism>
<feature type="compositionally biased region" description="Acidic residues" evidence="1">
    <location>
        <begin position="141"/>
        <end position="153"/>
    </location>
</feature>
<evidence type="ECO:0000256" key="1">
    <source>
        <dbReference type="SAM" id="MobiDB-lite"/>
    </source>
</evidence>
<accession>A0A6C0CFL8</accession>
<feature type="compositionally biased region" description="Basic residues" evidence="1">
    <location>
        <begin position="158"/>
        <end position="177"/>
    </location>
</feature>
<dbReference type="AlphaFoldDB" id="A0A6C0CFL8"/>
<feature type="compositionally biased region" description="Polar residues" evidence="1">
    <location>
        <begin position="1"/>
        <end position="13"/>
    </location>
</feature>
<feature type="region of interest" description="Disordered" evidence="1">
    <location>
        <begin position="1"/>
        <end position="50"/>
    </location>
</feature>
<proteinExistence type="predicted"/>
<protein>
    <submittedName>
        <fullName evidence="2">Uncharacterized protein</fullName>
    </submittedName>
</protein>
<feature type="compositionally biased region" description="Basic residues" evidence="1">
    <location>
        <begin position="18"/>
        <end position="35"/>
    </location>
</feature>
<name>A0A6C0CFL8_9ZZZZ</name>
<sequence length="216" mass="24367">MVESLMQQIQSAMNGGKKYVRKPVRSASPVKRKPVRSAAKPVKPAKRRVFPKMRRSVGGFFEELNEMFANNAKEEEKEKNGGTSNPMKTPINMLYTDTNGATGMAGGRFRAYKKKVIVKKAMTGVKKAAKPKRRMTYGGYEDYEAEAQEEEAQEGGRRRVFKKAPKKVVKPKRRPASRGRMSYGGNEEVEAQEGGRPRRPRSASPARRHRVRSVNH</sequence>